<evidence type="ECO:0000313" key="2">
    <source>
        <dbReference type="Proteomes" id="UP001596356"/>
    </source>
</evidence>
<evidence type="ECO:0000313" key="1">
    <source>
        <dbReference type="EMBL" id="MFC6714529.1"/>
    </source>
</evidence>
<organism evidence="1 2">
    <name type="scientific">Branchiibius cervicis</name>
    <dbReference type="NCBI Taxonomy" id="908252"/>
    <lineage>
        <taxon>Bacteria</taxon>
        <taxon>Bacillati</taxon>
        <taxon>Actinomycetota</taxon>
        <taxon>Actinomycetes</taxon>
        <taxon>Micrococcales</taxon>
        <taxon>Dermacoccaceae</taxon>
        <taxon>Branchiibius</taxon>
    </lineage>
</organism>
<comment type="caution">
    <text evidence="1">The sequence shown here is derived from an EMBL/GenBank/DDBJ whole genome shotgun (WGS) entry which is preliminary data.</text>
</comment>
<dbReference type="EMBL" id="JBHSWJ010000002">
    <property type="protein sequence ID" value="MFC6714529.1"/>
    <property type="molecule type" value="Genomic_DNA"/>
</dbReference>
<sequence length="169" mass="19332">MEERVGYVIEDDGWDQERGLHTSYQLLDLLAEHIVAGEVELEWYTSDDWPAAVRAAADRLARRVAPHRNIDEDLCVIAELDESTKSDCLLVAPFAHDASFTRAGGWRDRDIAYFHDENYSRIFWLTESELPAAAAIVGPDNLLTLEEYHRRRRAGSLIGRLRNHLTRKG</sequence>
<dbReference type="RefSeq" id="WP_377823007.1">
    <property type="nucleotide sequence ID" value="NZ_JBHSWJ010000002.1"/>
</dbReference>
<reference evidence="2" key="1">
    <citation type="journal article" date="2019" name="Int. J. Syst. Evol. Microbiol.">
        <title>The Global Catalogue of Microorganisms (GCM) 10K type strain sequencing project: providing services to taxonomists for standard genome sequencing and annotation.</title>
        <authorList>
            <consortium name="The Broad Institute Genomics Platform"/>
            <consortium name="The Broad Institute Genome Sequencing Center for Infectious Disease"/>
            <person name="Wu L."/>
            <person name="Ma J."/>
        </authorList>
    </citation>
    <scope>NUCLEOTIDE SEQUENCE [LARGE SCALE GENOMIC DNA]</scope>
    <source>
        <strain evidence="2">NBRC 106593</strain>
    </source>
</reference>
<proteinExistence type="predicted"/>
<name>A0ABW2AV36_9MICO</name>
<keyword evidence="2" id="KW-1185">Reference proteome</keyword>
<accession>A0ABW2AV36</accession>
<protein>
    <submittedName>
        <fullName evidence="1">Uncharacterized protein</fullName>
    </submittedName>
</protein>
<gene>
    <name evidence="1" type="ORF">ACFQBT_12160</name>
</gene>
<dbReference type="Proteomes" id="UP001596356">
    <property type="component" value="Unassembled WGS sequence"/>
</dbReference>